<dbReference type="WBParaSite" id="ES5_v2.g6402.t1">
    <property type="protein sequence ID" value="ES5_v2.g6402.t1"/>
    <property type="gene ID" value="ES5_v2.g6402"/>
</dbReference>
<organism evidence="1 2">
    <name type="scientific">Panagrolaimus sp. ES5</name>
    <dbReference type="NCBI Taxonomy" id="591445"/>
    <lineage>
        <taxon>Eukaryota</taxon>
        <taxon>Metazoa</taxon>
        <taxon>Ecdysozoa</taxon>
        <taxon>Nematoda</taxon>
        <taxon>Chromadorea</taxon>
        <taxon>Rhabditida</taxon>
        <taxon>Tylenchina</taxon>
        <taxon>Panagrolaimomorpha</taxon>
        <taxon>Panagrolaimoidea</taxon>
        <taxon>Panagrolaimidae</taxon>
        <taxon>Panagrolaimus</taxon>
    </lineage>
</organism>
<name>A0AC34GPI2_9BILA</name>
<sequence>MNRTKYRLTKGDAQLSMQYLKQKPSYHIPELLSDICFTVYRARQESKETLSKFVRAKWVPEEYPTSIARLYEWTPDECIPEFFEDPNIFISIHKDMSDLQLPSFINSPEEFIKWHRNFLESEEVSSTLHQWIDLTFGYQLSGKAAIAALNVHLNFIEPPGKEKFIGPVQLFTTPHPKRQFMTSEADSTKSYSNPFDNSNIFFNKSNGFKEMNKDLSFTEIFKKILDLHHESNQYKRKSMQSIGITIIELVLSQHCRDLSPTASYDERFQRAQDILLTQSGDIPRYLLKPLQNLFSQDVVIPLPVFTNPVDTYFNLSHNMIFIFEKLQQYHFNDYLMKAAIKHGTLDCGDEYFRQKIFLLKDCIDTPNMGNLWLQFFVELIDHRRLAATACYHLLPKLAKYFEKDHLLKYVKNIQSLIDYRTPNIIKLLDTQFLLSLSMAFETQHFLEYFVPPILEMLIPTHDNLYKAVKEIVLWIARRYGPILTASAITSKLLCLLPLCFTEENQRKIIGTENSLSYEVVGDKQCKNVLNCLVEIAIMFGPAFITSQYLPFCADVFEQAKGRTIILPAWESAMIASAVCLKTIVDCLTDKQLMDQLEDVVVGKIIFVSIKLFSSSTLTFSTTAGRKLLAYKTMSALHLISDRIGADNVERHMSFAIQKLFSTFSVIYEKVGADGVRFTSSPPKQLDEIFNPNFALLLLHIFSFTCGRQFTLSIIQNKDLILELEKKADLPPVLPDISRRCEESMSPPASAILSSSLPHSYSSGNRLAMFTAGSGSNGSPSASFDSFQETCSLCVRVNDDSPTHLQGTWVDHFRAVITSTTSLIPFDQIQLGTFSGHSSTIKKIVVLDNENSFITASSDKTIKLWSLKNFIWDPFCEKTLQKLNWQDNGIDLSANDLSVYGKHKFLISSHASTMIISYDLREMNWSNRIITCPPSESCQGVRTFSISPNENLIASALSNGCVSVIDIRIGKFLGFAAVSDAEITQLQWLTNEMFVITSSDLTSKIFDITPQMRVIGRLIEPASIIYAPSLREYITVQPSNRFRFYADGEFRNEIKLHSDFIAGSNTGMIRLAC</sequence>
<protein>
    <submittedName>
        <fullName evidence="2">BEACH domain-containing protein</fullName>
    </submittedName>
</protein>
<dbReference type="Proteomes" id="UP000887579">
    <property type="component" value="Unplaced"/>
</dbReference>
<proteinExistence type="predicted"/>
<accession>A0AC34GPI2</accession>
<evidence type="ECO:0000313" key="2">
    <source>
        <dbReference type="WBParaSite" id="ES5_v2.g6402.t1"/>
    </source>
</evidence>
<evidence type="ECO:0000313" key="1">
    <source>
        <dbReference type="Proteomes" id="UP000887579"/>
    </source>
</evidence>
<reference evidence="2" key="1">
    <citation type="submission" date="2022-11" db="UniProtKB">
        <authorList>
            <consortium name="WormBaseParasite"/>
        </authorList>
    </citation>
    <scope>IDENTIFICATION</scope>
</reference>